<proteinExistence type="predicted"/>
<organism evidence="1 2">
    <name type="scientific">Brachionus plicatilis</name>
    <name type="common">Marine rotifer</name>
    <name type="synonym">Brachionus muelleri</name>
    <dbReference type="NCBI Taxonomy" id="10195"/>
    <lineage>
        <taxon>Eukaryota</taxon>
        <taxon>Metazoa</taxon>
        <taxon>Spiralia</taxon>
        <taxon>Gnathifera</taxon>
        <taxon>Rotifera</taxon>
        <taxon>Eurotatoria</taxon>
        <taxon>Monogononta</taxon>
        <taxon>Pseudotrocha</taxon>
        <taxon>Ploima</taxon>
        <taxon>Brachionidae</taxon>
        <taxon>Brachionus</taxon>
    </lineage>
</organism>
<evidence type="ECO:0000313" key="2">
    <source>
        <dbReference type="Proteomes" id="UP000276133"/>
    </source>
</evidence>
<dbReference type="Proteomes" id="UP000276133">
    <property type="component" value="Unassembled WGS sequence"/>
</dbReference>
<gene>
    <name evidence="1" type="ORF">BpHYR1_053251</name>
</gene>
<name>A0A3M7S2L4_BRAPC</name>
<evidence type="ECO:0000313" key="1">
    <source>
        <dbReference type="EMBL" id="RNA30063.1"/>
    </source>
</evidence>
<protein>
    <submittedName>
        <fullName evidence="1">Uncharacterized protein</fullName>
    </submittedName>
</protein>
<reference evidence="1 2" key="1">
    <citation type="journal article" date="2018" name="Sci. Rep.">
        <title>Genomic signatures of local adaptation to the degree of environmental predictability in rotifers.</title>
        <authorList>
            <person name="Franch-Gras L."/>
            <person name="Hahn C."/>
            <person name="Garcia-Roger E.M."/>
            <person name="Carmona M.J."/>
            <person name="Serra M."/>
            <person name="Gomez A."/>
        </authorList>
    </citation>
    <scope>NUCLEOTIDE SEQUENCE [LARGE SCALE GENOMIC DNA]</scope>
    <source>
        <strain evidence="1">HYR1</strain>
    </source>
</reference>
<dbReference type="AlphaFoldDB" id="A0A3M7S2L4"/>
<comment type="caution">
    <text evidence="1">The sequence shown here is derived from an EMBL/GenBank/DDBJ whole genome shotgun (WGS) entry which is preliminary data.</text>
</comment>
<dbReference type="EMBL" id="REGN01002133">
    <property type="protein sequence ID" value="RNA30063.1"/>
    <property type="molecule type" value="Genomic_DNA"/>
</dbReference>
<sequence length="142" mass="16479">MCKRRSSCCCLPVVPLLSLSPVPIVPLMPALPIPHPLLVAPLMHGLPLVPPFGLHGFPYYTDLFQWFYRNLREFTKILHWFNQKNYFQVLDKVNGTVAVKELTELFEDLPCLDCLFSELNSSFCHSHYMDIYFSVYLINDNK</sequence>
<keyword evidence="2" id="KW-1185">Reference proteome</keyword>
<accession>A0A3M7S2L4</accession>